<dbReference type="InterPro" id="IPR027417">
    <property type="entry name" value="P-loop_NTPase"/>
</dbReference>
<dbReference type="PANTHER" id="PTHR42771">
    <property type="entry name" value="IRON(3+)-HYDROXAMATE IMPORT ATP-BINDING PROTEIN FHUC"/>
    <property type="match status" value="1"/>
</dbReference>
<keyword evidence="4" id="KW-0410">Iron transport</keyword>
<dbReference type="SUPFAM" id="SSF52540">
    <property type="entry name" value="P-loop containing nucleoside triphosphate hydrolases"/>
    <property type="match status" value="1"/>
</dbReference>
<dbReference type="EMBL" id="JAFBCV010000017">
    <property type="protein sequence ID" value="MBM7840794.1"/>
    <property type="molecule type" value="Genomic_DNA"/>
</dbReference>
<keyword evidence="9" id="KW-0472">Membrane</keyword>
<dbReference type="SMART" id="SM00382">
    <property type="entry name" value="AAA"/>
    <property type="match status" value="1"/>
</dbReference>
<evidence type="ECO:0000259" key="10">
    <source>
        <dbReference type="PROSITE" id="PS50893"/>
    </source>
</evidence>
<keyword evidence="3" id="KW-1003">Cell membrane</keyword>
<keyword evidence="2" id="KW-0813">Transport</keyword>
<evidence type="ECO:0000256" key="4">
    <source>
        <dbReference type="ARBA" id="ARBA00022496"/>
    </source>
</evidence>
<evidence type="ECO:0000256" key="6">
    <source>
        <dbReference type="ARBA" id="ARBA00022840"/>
    </source>
</evidence>
<organism evidence="11 12">
    <name type="scientific">Shouchella xiaoxiensis</name>
    <dbReference type="NCBI Taxonomy" id="766895"/>
    <lineage>
        <taxon>Bacteria</taxon>
        <taxon>Bacillati</taxon>
        <taxon>Bacillota</taxon>
        <taxon>Bacilli</taxon>
        <taxon>Bacillales</taxon>
        <taxon>Bacillaceae</taxon>
        <taxon>Shouchella</taxon>
    </lineage>
</organism>
<dbReference type="PANTHER" id="PTHR42771:SF2">
    <property type="entry name" value="IRON(3+)-HYDROXAMATE IMPORT ATP-BINDING PROTEIN FHUC"/>
    <property type="match status" value="1"/>
</dbReference>
<dbReference type="RefSeq" id="WP_367617839.1">
    <property type="nucleotide sequence ID" value="NZ_JAFBCV010000017.1"/>
</dbReference>
<keyword evidence="8" id="KW-0406">Ion transport</keyword>
<evidence type="ECO:0000256" key="8">
    <source>
        <dbReference type="ARBA" id="ARBA00023065"/>
    </source>
</evidence>
<gene>
    <name evidence="11" type="ORF">JOC54_004087</name>
</gene>
<evidence type="ECO:0000256" key="2">
    <source>
        <dbReference type="ARBA" id="ARBA00022448"/>
    </source>
</evidence>
<dbReference type="Gene3D" id="3.40.50.300">
    <property type="entry name" value="P-loop containing nucleotide triphosphate hydrolases"/>
    <property type="match status" value="2"/>
</dbReference>
<keyword evidence="12" id="KW-1185">Reference proteome</keyword>
<evidence type="ECO:0000256" key="9">
    <source>
        <dbReference type="ARBA" id="ARBA00023136"/>
    </source>
</evidence>
<comment type="caution">
    <text evidence="11">The sequence shown here is derived from an EMBL/GenBank/DDBJ whole genome shotgun (WGS) entry which is preliminary data.</text>
</comment>
<dbReference type="Pfam" id="PF00005">
    <property type="entry name" value="ABC_tran"/>
    <property type="match status" value="1"/>
</dbReference>
<dbReference type="InterPro" id="IPR003439">
    <property type="entry name" value="ABC_transporter-like_ATP-bd"/>
</dbReference>
<keyword evidence="5" id="KW-0547">Nucleotide-binding</keyword>
<proteinExistence type="predicted"/>
<protein>
    <submittedName>
        <fullName evidence="11">ATPase</fullName>
    </submittedName>
</protein>
<dbReference type="InterPro" id="IPR051535">
    <property type="entry name" value="Siderophore_ABC-ATPase"/>
</dbReference>
<dbReference type="InterPro" id="IPR003593">
    <property type="entry name" value="AAA+_ATPase"/>
</dbReference>
<evidence type="ECO:0000256" key="5">
    <source>
        <dbReference type="ARBA" id="ARBA00022741"/>
    </source>
</evidence>
<name>A0ABS2SZ82_9BACI</name>
<dbReference type="Proteomes" id="UP001179280">
    <property type="component" value="Unassembled WGS sequence"/>
</dbReference>
<evidence type="ECO:0000256" key="1">
    <source>
        <dbReference type="ARBA" id="ARBA00004202"/>
    </source>
</evidence>
<evidence type="ECO:0000256" key="7">
    <source>
        <dbReference type="ARBA" id="ARBA00023004"/>
    </source>
</evidence>
<keyword evidence="6" id="KW-0067">ATP-binding</keyword>
<evidence type="ECO:0000256" key="3">
    <source>
        <dbReference type="ARBA" id="ARBA00022475"/>
    </source>
</evidence>
<evidence type="ECO:0000313" key="12">
    <source>
        <dbReference type="Proteomes" id="UP001179280"/>
    </source>
</evidence>
<comment type="subcellular location">
    <subcellularLocation>
        <location evidence="1">Cell membrane</location>
        <topology evidence="1">Peripheral membrane protein</topology>
    </subcellularLocation>
</comment>
<dbReference type="PROSITE" id="PS50893">
    <property type="entry name" value="ABC_TRANSPORTER_2"/>
    <property type="match status" value="1"/>
</dbReference>
<feature type="domain" description="ABC transporter" evidence="10">
    <location>
        <begin position="8"/>
        <end position="253"/>
    </location>
</feature>
<sequence>MHLKTISLQQQDTFNEYPFDLPVIKQLETFQFQKPITIFVGDNGTGKSTLLEGIAAAAESILIGGDNLDSDDSLEQARVLGEALKLSWSIKTKKGFFFRANEFIRYINRLKEMQREAKLTVEEIKHSERNQLEAMPHMRTLHELQQLYGDGLETLSHGESFLTLFQARFKKDGLYILDEPEAPLSPLKQLSLISLIKEMLNENGQFIIATHSPILMALPDADIYLIEDGKLQPKAYDELEHVQLTRDFLNDPMRFLRHL</sequence>
<reference evidence="11" key="1">
    <citation type="submission" date="2021-01" db="EMBL/GenBank/DDBJ databases">
        <title>Genomic Encyclopedia of Type Strains, Phase IV (KMG-IV): sequencing the most valuable type-strain genomes for metagenomic binning, comparative biology and taxonomic classification.</title>
        <authorList>
            <person name="Goeker M."/>
        </authorList>
    </citation>
    <scope>NUCLEOTIDE SEQUENCE</scope>
    <source>
        <strain evidence="11">DSM 21943</strain>
    </source>
</reference>
<keyword evidence="7" id="KW-0408">Iron</keyword>
<evidence type="ECO:0000313" key="11">
    <source>
        <dbReference type="EMBL" id="MBM7840794.1"/>
    </source>
</evidence>
<accession>A0ABS2SZ82</accession>